<dbReference type="EMBL" id="JAAARO010000008">
    <property type="protein sequence ID" value="KAF5743867.1"/>
    <property type="molecule type" value="Genomic_DNA"/>
</dbReference>
<evidence type="ECO:0000313" key="7">
    <source>
        <dbReference type="Proteomes" id="UP000593562"/>
    </source>
</evidence>
<dbReference type="Proteomes" id="UP000593562">
    <property type="component" value="Unassembled WGS sequence"/>
</dbReference>
<feature type="transmembrane region" description="Helical" evidence="5">
    <location>
        <begin position="27"/>
        <end position="47"/>
    </location>
</feature>
<feature type="transmembrane region" description="Helical" evidence="5">
    <location>
        <begin position="280"/>
        <end position="297"/>
    </location>
</feature>
<feature type="transmembrane region" description="Helical" evidence="5">
    <location>
        <begin position="155"/>
        <end position="176"/>
    </location>
</feature>
<feature type="transmembrane region" description="Helical" evidence="5">
    <location>
        <begin position="115"/>
        <end position="134"/>
    </location>
</feature>
<dbReference type="Pfam" id="PF05978">
    <property type="entry name" value="UNC-93"/>
    <property type="match status" value="1"/>
</dbReference>
<keyword evidence="7" id="KW-1185">Reference proteome</keyword>
<dbReference type="GO" id="GO:0016020">
    <property type="term" value="C:membrane"/>
    <property type="evidence" value="ECO:0007669"/>
    <property type="project" value="UniProtKB-SubCell"/>
</dbReference>
<evidence type="ECO:0000313" key="6">
    <source>
        <dbReference type="EMBL" id="KAF5743867.1"/>
    </source>
</evidence>
<feature type="transmembrane region" description="Helical" evidence="5">
    <location>
        <begin position="309"/>
        <end position="328"/>
    </location>
</feature>
<evidence type="ECO:0000256" key="4">
    <source>
        <dbReference type="ARBA" id="ARBA00023136"/>
    </source>
</evidence>
<name>A0A7J7DBZ4_TRIWF</name>
<feature type="transmembrane region" description="Helical" evidence="5">
    <location>
        <begin position="92"/>
        <end position="109"/>
    </location>
</feature>
<protein>
    <submittedName>
        <fullName evidence="6">UNC93-like protein 1-like isoform X1</fullName>
    </submittedName>
</protein>
<feature type="transmembrane region" description="Helical" evidence="5">
    <location>
        <begin position="354"/>
        <end position="378"/>
    </location>
</feature>
<dbReference type="InterPro" id="IPR051617">
    <property type="entry name" value="UNC-93-like_regulator"/>
</dbReference>
<feature type="transmembrane region" description="Helical" evidence="5">
    <location>
        <begin position="67"/>
        <end position="85"/>
    </location>
</feature>
<sequence>MGSLGEEKVEAAQLPTRSSLFRYNSPLIQVSLIGLVCFCCPGMFNALSGMGGGGQVDPTAANNANTALYTTFAVFGVLGGGIYNIFGPRLTLAAGCSTYVLYAGSFLYYNHHQDQTFAIVAGAVLGIGAGLLWAGQGAMMTSYPSPGRKGIYISLFWCIFNMGGVIGGLIPFILNYKRKEAETVSDSTYIAFMCFMSAGALISFAILPPSRVIRGDGTRCTNIKYSKVSTEVIEILKLFKNWKMLLIVPAAWASNFFYPYQFNNVNGMMFNLRTRGFNNVFYWGAQMLGSVGIGYIMDFSFASRRTRGFAGIAIVGLIGTAIWGGGLANQLKYSHSNPPKRLDFKDSGEFAGPFFLYFCYGLLDAMFQSMVYWVIGALADDSEILSRYAGFYKGVQSAGAAVAWQVDTHKVPLLSQLIVNWSLTTLSYPLLIVLIMLAVKDEDRPMEVALEGSALSSAPTAARNELSKPS</sequence>
<dbReference type="InterPro" id="IPR036259">
    <property type="entry name" value="MFS_trans_sf"/>
</dbReference>
<feature type="transmembrane region" description="Helical" evidence="5">
    <location>
        <begin position="242"/>
        <end position="260"/>
    </location>
</feature>
<comment type="subcellular location">
    <subcellularLocation>
        <location evidence="1">Membrane</location>
        <topology evidence="1">Multi-pass membrane protein</topology>
    </subcellularLocation>
</comment>
<reference evidence="6 7" key="1">
    <citation type="journal article" date="2020" name="Nat. Commun.">
        <title>Genome of Tripterygium wilfordii and identification of cytochrome P450 involved in triptolide biosynthesis.</title>
        <authorList>
            <person name="Tu L."/>
            <person name="Su P."/>
            <person name="Zhang Z."/>
            <person name="Gao L."/>
            <person name="Wang J."/>
            <person name="Hu T."/>
            <person name="Zhou J."/>
            <person name="Zhang Y."/>
            <person name="Zhao Y."/>
            <person name="Liu Y."/>
            <person name="Song Y."/>
            <person name="Tong Y."/>
            <person name="Lu Y."/>
            <person name="Yang J."/>
            <person name="Xu C."/>
            <person name="Jia M."/>
            <person name="Peters R.J."/>
            <person name="Huang L."/>
            <person name="Gao W."/>
        </authorList>
    </citation>
    <scope>NUCLEOTIDE SEQUENCE [LARGE SCALE GENOMIC DNA]</scope>
    <source>
        <strain evidence="7">cv. XIE 37</strain>
        <tissue evidence="6">Leaf</tissue>
    </source>
</reference>
<dbReference type="SUPFAM" id="SSF103473">
    <property type="entry name" value="MFS general substrate transporter"/>
    <property type="match status" value="1"/>
</dbReference>
<organism evidence="6 7">
    <name type="scientific">Tripterygium wilfordii</name>
    <name type="common">Thunder God vine</name>
    <dbReference type="NCBI Taxonomy" id="458696"/>
    <lineage>
        <taxon>Eukaryota</taxon>
        <taxon>Viridiplantae</taxon>
        <taxon>Streptophyta</taxon>
        <taxon>Embryophyta</taxon>
        <taxon>Tracheophyta</taxon>
        <taxon>Spermatophyta</taxon>
        <taxon>Magnoliopsida</taxon>
        <taxon>eudicotyledons</taxon>
        <taxon>Gunneridae</taxon>
        <taxon>Pentapetalae</taxon>
        <taxon>rosids</taxon>
        <taxon>fabids</taxon>
        <taxon>Celastrales</taxon>
        <taxon>Celastraceae</taxon>
        <taxon>Tripterygium</taxon>
    </lineage>
</organism>
<feature type="transmembrane region" description="Helical" evidence="5">
    <location>
        <begin position="188"/>
        <end position="207"/>
    </location>
</feature>
<dbReference type="AlphaFoldDB" id="A0A7J7DBZ4"/>
<keyword evidence="2 5" id="KW-0812">Transmembrane</keyword>
<evidence type="ECO:0000256" key="2">
    <source>
        <dbReference type="ARBA" id="ARBA00022692"/>
    </source>
</evidence>
<keyword evidence="3 5" id="KW-1133">Transmembrane helix</keyword>
<accession>A0A7J7DBZ4</accession>
<comment type="caution">
    <text evidence="6">The sequence shown here is derived from an EMBL/GenBank/DDBJ whole genome shotgun (WGS) entry which is preliminary data.</text>
</comment>
<evidence type="ECO:0000256" key="5">
    <source>
        <dbReference type="SAM" id="Phobius"/>
    </source>
</evidence>
<feature type="transmembrane region" description="Helical" evidence="5">
    <location>
        <begin position="418"/>
        <end position="439"/>
    </location>
</feature>
<dbReference type="CDD" id="cd06178">
    <property type="entry name" value="MFS_unc93-like"/>
    <property type="match status" value="1"/>
</dbReference>
<dbReference type="InterPro" id="IPR010291">
    <property type="entry name" value="Ion_channel_UNC-93"/>
</dbReference>
<evidence type="ECO:0000256" key="3">
    <source>
        <dbReference type="ARBA" id="ARBA00022989"/>
    </source>
</evidence>
<dbReference type="PANTHER" id="PTHR23294">
    <property type="entry name" value="ET TRANSLATION PRODUCT-RELATED"/>
    <property type="match status" value="1"/>
</dbReference>
<keyword evidence="4 5" id="KW-0472">Membrane</keyword>
<evidence type="ECO:0000256" key="1">
    <source>
        <dbReference type="ARBA" id="ARBA00004141"/>
    </source>
</evidence>
<dbReference type="PANTHER" id="PTHR23294:SF59">
    <property type="entry name" value="UNC93-LIKE PROTEIN C922.05C"/>
    <property type="match status" value="1"/>
</dbReference>
<gene>
    <name evidence="6" type="ORF">HS088_TW08G00455</name>
</gene>
<dbReference type="OrthoDB" id="196103at2759"/>
<proteinExistence type="predicted"/>
<dbReference type="Gene3D" id="1.20.1250.20">
    <property type="entry name" value="MFS general substrate transporter like domains"/>
    <property type="match status" value="1"/>
</dbReference>
<dbReference type="InParanoid" id="A0A7J7DBZ4"/>